<evidence type="ECO:0000313" key="1">
    <source>
        <dbReference type="EMBL" id="MBX12795.1"/>
    </source>
</evidence>
<dbReference type="AlphaFoldDB" id="A0A2P2L467"/>
<organism evidence="1">
    <name type="scientific">Rhizophora mucronata</name>
    <name type="common">Asiatic mangrove</name>
    <dbReference type="NCBI Taxonomy" id="61149"/>
    <lineage>
        <taxon>Eukaryota</taxon>
        <taxon>Viridiplantae</taxon>
        <taxon>Streptophyta</taxon>
        <taxon>Embryophyta</taxon>
        <taxon>Tracheophyta</taxon>
        <taxon>Spermatophyta</taxon>
        <taxon>Magnoliopsida</taxon>
        <taxon>eudicotyledons</taxon>
        <taxon>Gunneridae</taxon>
        <taxon>Pentapetalae</taxon>
        <taxon>rosids</taxon>
        <taxon>fabids</taxon>
        <taxon>Malpighiales</taxon>
        <taxon>Rhizophoraceae</taxon>
        <taxon>Rhizophora</taxon>
    </lineage>
</organism>
<name>A0A2P2L467_RHIMU</name>
<reference evidence="1" key="1">
    <citation type="submission" date="2018-02" db="EMBL/GenBank/DDBJ databases">
        <title>Rhizophora mucronata_Transcriptome.</title>
        <authorList>
            <person name="Meera S.P."/>
            <person name="Sreeshan A."/>
            <person name="Augustine A."/>
        </authorList>
    </citation>
    <scope>NUCLEOTIDE SEQUENCE</scope>
    <source>
        <tissue evidence="1">Leaf</tissue>
    </source>
</reference>
<sequence length="39" mass="4337">MDGLDLHCCTNSFSSLSFAASIFALLSKIEREMKLKEIS</sequence>
<proteinExistence type="predicted"/>
<protein>
    <submittedName>
        <fullName evidence="1">Uncharacterized protein MANES_01G074500</fullName>
    </submittedName>
</protein>
<accession>A0A2P2L467</accession>
<dbReference type="EMBL" id="GGEC01032311">
    <property type="protein sequence ID" value="MBX12795.1"/>
    <property type="molecule type" value="Transcribed_RNA"/>
</dbReference>